<gene>
    <name evidence="11" type="ORF">THAOC_26484</name>
</gene>
<evidence type="ECO:0000259" key="10">
    <source>
        <dbReference type="Pfam" id="PF07885"/>
    </source>
</evidence>
<evidence type="ECO:0000256" key="9">
    <source>
        <dbReference type="SAM" id="Phobius"/>
    </source>
</evidence>
<feature type="domain" description="Potassium channel" evidence="10">
    <location>
        <begin position="135"/>
        <end position="203"/>
    </location>
</feature>
<name>K0RNX0_THAOC</name>
<dbReference type="InterPro" id="IPR013099">
    <property type="entry name" value="K_chnl_dom"/>
</dbReference>
<dbReference type="GO" id="GO:0005886">
    <property type="term" value="C:plasma membrane"/>
    <property type="evidence" value="ECO:0007669"/>
    <property type="project" value="TreeGrafter"/>
</dbReference>
<feature type="domain" description="Potassium channel" evidence="10">
    <location>
        <begin position="16"/>
        <end position="69"/>
    </location>
</feature>
<feature type="region of interest" description="Disordered" evidence="8">
    <location>
        <begin position="291"/>
        <end position="313"/>
    </location>
</feature>
<keyword evidence="5" id="KW-0406">Ion transport</keyword>
<sequence length="912" mass="102485">MDDPNVCPVNVDGPSGWLASLYFASATMSTVGYGDVTVLKGTGNVGGWRVFVATLYMVASLVVSVVALQFGLDSKFSPFRRRFDQFCGRVLDIVQRTRPTEDKLVDITRRMRWAKYAQIAEILTVFLILNLIGMFAVQIALLTPSGQGMTISWMESFYWAVQTTTTIGYGDVDIPDSLRWFMLVYLILATYFVGSSLGKLRELTSKQESMQQLFLWQQQEPSYSMLSDFSGRPSDGIDKITGERMTRNPEINQFEFTIASLVLLGKITSEDVRPILKKFESLSGNSNKITLCEDDGGTDEEESHNESDEQDDVDIIATEEQVATSPQQMRRQTSGALSLGKEIVKAFREEILTSSVIDQDRTGSDLSLDDSIESQPDYSHFRIPSNTHAIAIDDSKIQRKLMGKYFEFCGIPVGRTTIVGETYNEIMGFEDENLDVAQTNASGNFMTLSGSLCVENIRKRLPTQLERRLFALIRSANDSTTDIAIYESRAHGFLPKQPVKKDKVLDLLAPLWTNRFPPALFGETCGLSSKSELETISEGVAGATTVDINQKMTYIQSLFEKEEDSELHLIHDQMHELKGDLLTLDTNMPVTSVIGNINLVMIAESTKTAQERWSTVRQQVMGITDRMQKNFRLPPNTHGIAIDDSKIQRKLLSKLMEFIGITKDNITILGDGPSEILSFEDHVVEYMQLHNSDYVLLIADEQLDIVNESSQHESISGSHMIKKIRERLPPELEGRMLTLVRSANDSAVDISAYCERAHGFLPKAPIRRDNVHGTLMPLWVQRFPDGAFYADDDQSVATSVHSDGELACNPEDIAQKLDDIESMFQRDLHKTNWRAVNDQIQLLKGDMLTLNASASMMPILGMINVLLYSKCNDFEQAQRQWHEIQNSIRESLNTGKEKSSRKRSRRASLNFG</sequence>
<keyword evidence="12" id="KW-1185">Reference proteome</keyword>
<evidence type="ECO:0000313" key="12">
    <source>
        <dbReference type="Proteomes" id="UP000266841"/>
    </source>
</evidence>
<dbReference type="OMA" id="DDIACSP"/>
<dbReference type="GO" id="GO:0022841">
    <property type="term" value="F:potassium ion leak channel activity"/>
    <property type="evidence" value="ECO:0007669"/>
    <property type="project" value="TreeGrafter"/>
</dbReference>
<evidence type="ECO:0000256" key="7">
    <source>
        <dbReference type="ARBA" id="ARBA00023303"/>
    </source>
</evidence>
<dbReference type="Pfam" id="PF07885">
    <property type="entry name" value="Ion_trans_2"/>
    <property type="match status" value="2"/>
</dbReference>
<evidence type="ECO:0000313" key="11">
    <source>
        <dbReference type="EMBL" id="EJK53979.1"/>
    </source>
</evidence>
<comment type="caution">
    <text evidence="11">The sequence shown here is derived from an EMBL/GenBank/DDBJ whole genome shotgun (WGS) entry which is preliminary data.</text>
</comment>
<keyword evidence="4 9" id="KW-1133">Transmembrane helix</keyword>
<comment type="subcellular location">
    <subcellularLocation>
        <location evidence="1">Membrane</location>
        <topology evidence="1">Multi-pass membrane protein</topology>
    </subcellularLocation>
</comment>
<dbReference type="InterPro" id="IPR003280">
    <property type="entry name" value="2pore_dom_K_chnl"/>
</dbReference>
<dbReference type="PANTHER" id="PTHR11003">
    <property type="entry name" value="POTASSIUM CHANNEL, SUBFAMILY K"/>
    <property type="match status" value="1"/>
</dbReference>
<feature type="compositionally biased region" description="Acidic residues" evidence="8">
    <location>
        <begin position="292"/>
        <end position="313"/>
    </location>
</feature>
<accession>K0RNX0</accession>
<dbReference type="GO" id="GO:0015271">
    <property type="term" value="F:outward rectifier potassium channel activity"/>
    <property type="evidence" value="ECO:0007669"/>
    <property type="project" value="TreeGrafter"/>
</dbReference>
<dbReference type="PANTHER" id="PTHR11003:SF291">
    <property type="entry name" value="IP11374P"/>
    <property type="match status" value="1"/>
</dbReference>
<feature type="transmembrane region" description="Helical" evidence="9">
    <location>
        <begin position="119"/>
        <end position="141"/>
    </location>
</feature>
<evidence type="ECO:0000256" key="3">
    <source>
        <dbReference type="ARBA" id="ARBA00022692"/>
    </source>
</evidence>
<evidence type="ECO:0000256" key="4">
    <source>
        <dbReference type="ARBA" id="ARBA00022989"/>
    </source>
</evidence>
<evidence type="ECO:0000256" key="8">
    <source>
        <dbReference type="SAM" id="MobiDB-lite"/>
    </source>
</evidence>
<keyword evidence="3 9" id="KW-0812">Transmembrane</keyword>
<organism evidence="11 12">
    <name type="scientific">Thalassiosira oceanica</name>
    <name type="common">Marine diatom</name>
    <dbReference type="NCBI Taxonomy" id="159749"/>
    <lineage>
        <taxon>Eukaryota</taxon>
        <taxon>Sar</taxon>
        <taxon>Stramenopiles</taxon>
        <taxon>Ochrophyta</taxon>
        <taxon>Bacillariophyta</taxon>
        <taxon>Coscinodiscophyceae</taxon>
        <taxon>Thalassiosirophycidae</taxon>
        <taxon>Thalassiosirales</taxon>
        <taxon>Thalassiosiraceae</taxon>
        <taxon>Thalassiosira</taxon>
    </lineage>
</organism>
<dbReference type="EMBL" id="AGNL01036622">
    <property type="protein sequence ID" value="EJK53979.1"/>
    <property type="molecule type" value="Genomic_DNA"/>
</dbReference>
<dbReference type="eggNOG" id="KOG1418">
    <property type="taxonomic scope" value="Eukaryota"/>
</dbReference>
<protein>
    <recommendedName>
        <fullName evidence="10">Potassium channel domain-containing protein</fullName>
    </recommendedName>
</protein>
<dbReference type="GO" id="GO:0030322">
    <property type="term" value="P:stabilization of membrane potential"/>
    <property type="evidence" value="ECO:0007669"/>
    <property type="project" value="TreeGrafter"/>
</dbReference>
<dbReference type="Gene3D" id="1.10.287.70">
    <property type="match status" value="2"/>
</dbReference>
<keyword evidence="7" id="KW-0407">Ion channel</keyword>
<evidence type="ECO:0000256" key="1">
    <source>
        <dbReference type="ARBA" id="ARBA00004141"/>
    </source>
</evidence>
<proteinExistence type="predicted"/>
<dbReference type="Proteomes" id="UP000266841">
    <property type="component" value="Unassembled WGS sequence"/>
</dbReference>
<feature type="transmembrane region" description="Helical" evidence="9">
    <location>
        <begin position="50"/>
        <end position="72"/>
    </location>
</feature>
<feature type="region of interest" description="Disordered" evidence="8">
    <location>
        <begin position="892"/>
        <end position="912"/>
    </location>
</feature>
<keyword evidence="6 9" id="KW-0472">Membrane</keyword>
<evidence type="ECO:0000256" key="2">
    <source>
        <dbReference type="ARBA" id="ARBA00022448"/>
    </source>
</evidence>
<dbReference type="OrthoDB" id="53799at2759"/>
<reference evidence="11 12" key="1">
    <citation type="journal article" date="2012" name="Genome Biol.">
        <title>Genome and low-iron response of an oceanic diatom adapted to chronic iron limitation.</title>
        <authorList>
            <person name="Lommer M."/>
            <person name="Specht M."/>
            <person name="Roy A.S."/>
            <person name="Kraemer L."/>
            <person name="Andreson R."/>
            <person name="Gutowska M.A."/>
            <person name="Wolf J."/>
            <person name="Bergner S.V."/>
            <person name="Schilhabel M.B."/>
            <person name="Klostermeier U.C."/>
            <person name="Beiko R.G."/>
            <person name="Rosenstiel P."/>
            <person name="Hippler M."/>
            <person name="Laroche J."/>
        </authorList>
    </citation>
    <scope>NUCLEOTIDE SEQUENCE [LARGE SCALE GENOMIC DNA]</scope>
    <source>
        <strain evidence="11 12">CCMP1005</strain>
    </source>
</reference>
<keyword evidence="2" id="KW-0813">Transport</keyword>
<dbReference type="AlphaFoldDB" id="K0RNX0"/>
<evidence type="ECO:0000256" key="5">
    <source>
        <dbReference type="ARBA" id="ARBA00023065"/>
    </source>
</evidence>
<evidence type="ECO:0000256" key="6">
    <source>
        <dbReference type="ARBA" id="ARBA00023136"/>
    </source>
</evidence>
<dbReference type="SUPFAM" id="SSF81324">
    <property type="entry name" value="Voltage-gated potassium channels"/>
    <property type="match status" value="2"/>
</dbReference>